<name>A0A0L6UHW0_9BASI</name>
<reference evidence="1 2" key="1">
    <citation type="submission" date="2015-08" db="EMBL/GenBank/DDBJ databases">
        <title>Next Generation Sequencing and Analysis of the Genome of Puccinia sorghi L Schw, the Causal Agent of Maize Common Rust.</title>
        <authorList>
            <person name="Rochi L."/>
            <person name="Burguener G."/>
            <person name="Darino M."/>
            <person name="Turjanski A."/>
            <person name="Kreff E."/>
            <person name="Dieguez M.J."/>
            <person name="Sacco F."/>
        </authorList>
    </citation>
    <scope>NUCLEOTIDE SEQUENCE [LARGE SCALE GENOMIC DNA]</scope>
    <source>
        <strain evidence="1 2">RO10H11247</strain>
    </source>
</reference>
<evidence type="ECO:0000313" key="1">
    <source>
        <dbReference type="EMBL" id="KNZ47375.1"/>
    </source>
</evidence>
<dbReference type="AlphaFoldDB" id="A0A0L6UHW0"/>
<evidence type="ECO:0000313" key="2">
    <source>
        <dbReference type="Proteomes" id="UP000037035"/>
    </source>
</evidence>
<protein>
    <submittedName>
        <fullName evidence="1">Uncharacterized protein</fullName>
    </submittedName>
</protein>
<dbReference type="Proteomes" id="UP000037035">
    <property type="component" value="Unassembled WGS sequence"/>
</dbReference>
<organism evidence="1 2">
    <name type="scientific">Puccinia sorghi</name>
    <dbReference type="NCBI Taxonomy" id="27349"/>
    <lineage>
        <taxon>Eukaryota</taxon>
        <taxon>Fungi</taxon>
        <taxon>Dikarya</taxon>
        <taxon>Basidiomycota</taxon>
        <taxon>Pucciniomycotina</taxon>
        <taxon>Pucciniomycetes</taxon>
        <taxon>Pucciniales</taxon>
        <taxon>Pucciniaceae</taxon>
        <taxon>Puccinia</taxon>
    </lineage>
</organism>
<dbReference type="VEuPathDB" id="FungiDB:VP01_644g2"/>
<comment type="caution">
    <text evidence="1">The sequence shown here is derived from an EMBL/GenBank/DDBJ whole genome shotgun (WGS) entry which is preliminary data.</text>
</comment>
<keyword evidence="2" id="KW-1185">Reference proteome</keyword>
<accession>A0A0L6UHW0</accession>
<proteinExistence type="predicted"/>
<sequence length="279" mass="31156">MQKKLDEQSSDFQAVPGYVDGNAQAITSVFKAIHSQLKADKTYFAKLVSTVFLSTFLPFLIDASSAPFRYKKQAWIQHAAYDTGPLAIHVHCYMDPRYLKQANCELHNLLGGTTVAARIAFLRVRLHFQHQQGGHEASWEKSDEHLESLRLKSQNYRDDLCALVMELDQRLWNGKTTAHKTAHLEYGLPSDVVISAREASFAADQRGHGSTITHNGERDSGSLPGVSAVVLGQCCCFQAKREGLRIVWHYLPSKAATHVFINLKDTNIPASTVFVRFLG</sequence>
<gene>
    <name evidence="1" type="ORF">VP01_644g2</name>
</gene>
<dbReference type="EMBL" id="LAVV01011774">
    <property type="protein sequence ID" value="KNZ47375.1"/>
    <property type="molecule type" value="Genomic_DNA"/>
</dbReference>